<evidence type="ECO:0000256" key="1">
    <source>
        <dbReference type="SAM" id="MobiDB-lite"/>
    </source>
</evidence>
<dbReference type="Proteomes" id="UP000184749">
    <property type="component" value="Chromosome"/>
</dbReference>
<dbReference type="OrthoDB" id="7961634at2"/>
<gene>
    <name evidence="2" type="ORF">IE4872_CH02407</name>
</gene>
<evidence type="ECO:0000313" key="3">
    <source>
        <dbReference type="Proteomes" id="UP000184749"/>
    </source>
</evidence>
<sequence>MRHPGDDNFANRRKAANEAKQHLLDKLKAAPKADDPEMVARRAERRATAEARELRRAERVKSKQEDAERNLAAAAALADAANAEARAKAEERETQERERIARVISDEADRKAERDRRYAARKARRV</sequence>
<dbReference type="AlphaFoldDB" id="A0A1L5NJF8"/>
<name>A0A1L5NJF8_9HYPH</name>
<accession>A0A1L5NJF8</accession>
<feature type="compositionally biased region" description="Basic and acidic residues" evidence="1">
    <location>
        <begin position="85"/>
        <end position="118"/>
    </location>
</feature>
<evidence type="ECO:0000313" key="2">
    <source>
        <dbReference type="EMBL" id="APO68021.1"/>
    </source>
</evidence>
<reference evidence="2 3" key="1">
    <citation type="submission" date="2016-09" db="EMBL/GenBank/DDBJ databases">
        <title>The complete genome sequences of Rhizobium gallicum, symbiovars gallicum and phaseoli, symbionts associated to common bean (Phaseolus vulgaris).</title>
        <authorList>
            <person name="Bustos P."/>
            <person name="Santamaria R.I."/>
            <person name="Perez-Carrascal O.M."/>
            <person name="Juarez S."/>
            <person name="Lozano L."/>
            <person name="Martinez-Flores I."/>
            <person name="Martinez-Romero E."/>
            <person name="Cevallos M."/>
            <person name="Romero D."/>
            <person name="Davila G."/>
            <person name="Gonzalez V."/>
        </authorList>
    </citation>
    <scope>NUCLEOTIDE SEQUENCE [LARGE SCALE GENOMIC DNA]</scope>
    <source>
        <strain evidence="2 3">IE4872</strain>
    </source>
</reference>
<dbReference type="InterPro" id="IPR045510">
    <property type="entry name" value="DUF6481"/>
</dbReference>
<dbReference type="Pfam" id="PF20089">
    <property type="entry name" value="DUF6481"/>
    <property type="match status" value="1"/>
</dbReference>
<dbReference type="RefSeq" id="WP_074068689.1">
    <property type="nucleotide sequence ID" value="NZ_CP017101.1"/>
</dbReference>
<proteinExistence type="predicted"/>
<feature type="region of interest" description="Disordered" evidence="1">
    <location>
        <begin position="84"/>
        <end position="126"/>
    </location>
</feature>
<dbReference type="EMBL" id="CP017101">
    <property type="protein sequence ID" value="APO68021.1"/>
    <property type="molecule type" value="Genomic_DNA"/>
</dbReference>
<organism evidence="2 3">
    <name type="scientific">Rhizobium gallicum</name>
    <dbReference type="NCBI Taxonomy" id="56730"/>
    <lineage>
        <taxon>Bacteria</taxon>
        <taxon>Pseudomonadati</taxon>
        <taxon>Pseudomonadota</taxon>
        <taxon>Alphaproteobacteria</taxon>
        <taxon>Hyphomicrobiales</taxon>
        <taxon>Rhizobiaceae</taxon>
        <taxon>Rhizobium/Agrobacterium group</taxon>
        <taxon>Rhizobium</taxon>
    </lineage>
</organism>
<feature type="region of interest" description="Disordered" evidence="1">
    <location>
        <begin position="1"/>
        <end position="68"/>
    </location>
</feature>
<protein>
    <submittedName>
        <fullName evidence="2">Uncharacterized protein</fullName>
    </submittedName>
</protein>